<reference evidence="1" key="1">
    <citation type="submission" date="2013-04" db="EMBL/GenBank/DDBJ databases">
        <authorList>
            <person name="Qu J."/>
            <person name="Murali S.C."/>
            <person name="Bandaranaike D."/>
            <person name="Bellair M."/>
            <person name="Blankenburg K."/>
            <person name="Chao H."/>
            <person name="Dinh H."/>
            <person name="Doddapaneni H."/>
            <person name="Downs B."/>
            <person name="Dugan-Rocha S."/>
            <person name="Elkadiri S."/>
            <person name="Gnanaolivu R.D."/>
            <person name="Hernandez B."/>
            <person name="Javaid M."/>
            <person name="Jayaseelan J.C."/>
            <person name="Lee S."/>
            <person name="Li M."/>
            <person name="Ming W."/>
            <person name="Munidasa M."/>
            <person name="Muniz J."/>
            <person name="Nguyen L."/>
            <person name="Ongeri F."/>
            <person name="Osuji N."/>
            <person name="Pu L.-L."/>
            <person name="Puazo M."/>
            <person name="Qu C."/>
            <person name="Quiroz J."/>
            <person name="Raj R."/>
            <person name="Weissenberger G."/>
            <person name="Xin Y."/>
            <person name="Zou X."/>
            <person name="Han Y."/>
            <person name="Richards S."/>
            <person name="Worley K."/>
            <person name="Muzny D."/>
            <person name="Gibbs R."/>
        </authorList>
    </citation>
    <scope>NUCLEOTIDE SEQUENCE</scope>
    <source>
        <strain evidence="1">Sampled in the wild</strain>
    </source>
</reference>
<accession>A0A8K0P2D9</accession>
<evidence type="ECO:0000313" key="1">
    <source>
        <dbReference type="EMBL" id="KAG8231036.1"/>
    </source>
</evidence>
<reference evidence="1" key="2">
    <citation type="submission" date="2017-10" db="EMBL/GenBank/DDBJ databases">
        <title>Ladona fulva Genome sequencing and assembly.</title>
        <authorList>
            <person name="Murali S."/>
            <person name="Richards S."/>
            <person name="Bandaranaike D."/>
            <person name="Bellair M."/>
            <person name="Blankenburg K."/>
            <person name="Chao H."/>
            <person name="Dinh H."/>
            <person name="Doddapaneni H."/>
            <person name="Dugan-Rocha S."/>
            <person name="Elkadiri S."/>
            <person name="Gnanaolivu R."/>
            <person name="Hernandez B."/>
            <person name="Skinner E."/>
            <person name="Javaid M."/>
            <person name="Lee S."/>
            <person name="Li M."/>
            <person name="Ming W."/>
            <person name="Munidasa M."/>
            <person name="Muniz J."/>
            <person name="Nguyen L."/>
            <person name="Hughes D."/>
            <person name="Osuji N."/>
            <person name="Pu L.-L."/>
            <person name="Puazo M."/>
            <person name="Qu C."/>
            <person name="Quiroz J."/>
            <person name="Raj R."/>
            <person name="Weissenberger G."/>
            <person name="Xin Y."/>
            <person name="Zou X."/>
            <person name="Han Y."/>
            <person name="Worley K."/>
            <person name="Muzny D."/>
            <person name="Gibbs R."/>
        </authorList>
    </citation>
    <scope>NUCLEOTIDE SEQUENCE</scope>
    <source>
        <strain evidence="1">Sampled in the wild</strain>
    </source>
</reference>
<dbReference type="EMBL" id="KZ308525">
    <property type="protein sequence ID" value="KAG8231036.1"/>
    <property type="molecule type" value="Genomic_DNA"/>
</dbReference>
<gene>
    <name evidence="1" type="ORF">J437_LFUL010915</name>
</gene>
<dbReference type="Proteomes" id="UP000792457">
    <property type="component" value="Unassembled WGS sequence"/>
</dbReference>
<proteinExistence type="predicted"/>
<organism evidence="1 2">
    <name type="scientific">Ladona fulva</name>
    <name type="common">Scarce chaser dragonfly</name>
    <name type="synonym">Libellula fulva</name>
    <dbReference type="NCBI Taxonomy" id="123851"/>
    <lineage>
        <taxon>Eukaryota</taxon>
        <taxon>Metazoa</taxon>
        <taxon>Ecdysozoa</taxon>
        <taxon>Arthropoda</taxon>
        <taxon>Hexapoda</taxon>
        <taxon>Insecta</taxon>
        <taxon>Pterygota</taxon>
        <taxon>Palaeoptera</taxon>
        <taxon>Odonata</taxon>
        <taxon>Epiprocta</taxon>
        <taxon>Anisoptera</taxon>
        <taxon>Libelluloidea</taxon>
        <taxon>Libellulidae</taxon>
        <taxon>Ladona</taxon>
    </lineage>
</organism>
<sequence>MKKFFFSICLYRNETWTIGAGGKRTIDAFKMKCCSRYKLYAHTDEITTVEILLREEGFHNLWNIIRKWRDL</sequence>
<comment type="caution">
    <text evidence="1">The sequence shown here is derived from an EMBL/GenBank/DDBJ whole genome shotgun (WGS) entry which is preliminary data.</text>
</comment>
<keyword evidence="2" id="KW-1185">Reference proteome</keyword>
<name>A0A8K0P2D9_LADFU</name>
<protein>
    <submittedName>
        <fullName evidence="1">Uncharacterized protein</fullName>
    </submittedName>
</protein>
<dbReference type="AlphaFoldDB" id="A0A8K0P2D9"/>
<evidence type="ECO:0000313" key="2">
    <source>
        <dbReference type="Proteomes" id="UP000792457"/>
    </source>
</evidence>